<gene>
    <name evidence="5" type="ORF">DN068_21480</name>
</gene>
<dbReference type="SUPFAM" id="SSF111369">
    <property type="entry name" value="HlyD-like secretion proteins"/>
    <property type="match status" value="1"/>
</dbReference>
<feature type="domain" description="CusB-like beta-barrel" evidence="2">
    <location>
        <begin position="242"/>
        <end position="314"/>
    </location>
</feature>
<dbReference type="Gene3D" id="2.40.30.170">
    <property type="match status" value="1"/>
</dbReference>
<name>A0A2W2B3R4_9BACT</name>
<dbReference type="PANTHER" id="PTHR30469">
    <property type="entry name" value="MULTIDRUG RESISTANCE PROTEIN MDTA"/>
    <property type="match status" value="1"/>
</dbReference>
<evidence type="ECO:0000256" key="1">
    <source>
        <dbReference type="ARBA" id="ARBA00009477"/>
    </source>
</evidence>
<dbReference type="OrthoDB" id="9806939at2"/>
<evidence type="ECO:0000313" key="6">
    <source>
        <dbReference type="Proteomes" id="UP000248745"/>
    </source>
</evidence>
<feature type="domain" description="YknX-like C-terminal permuted SH3-like" evidence="4">
    <location>
        <begin position="320"/>
        <end position="383"/>
    </location>
</feature>
<accession>A0A2W2B3R4</accession>
<dbReference type="Pfam" id="PF25989">
    <property type="entry name" value="YknX_C"/>
    <property type="match status" value="1"/>
</dbReference>
<dbReference type="Gene3D" id="2.40.420.20">
    <property type="match status" value="1"/>
</dbReference>
<dbReference type="InterPro" id="IPR058792">
    <property type="entry name" value="Beta-barrel_RND_2"/>
</dbReference>
<reference evidence="5 6" key="1">
    <citation type="submission" date="2018-06" db="EMBL/GenBank/DDBJ databases">
        <title>Mucibacter soli gen. nov., sp. nov., a new member of the family Chitinophagaceae producing mucin.</title>
        <authorList>
            <person name="Kim M.-K."/>
            <person name="Park S."/>
            <person name="Kim T.-S."/>
            <person name="Joung Y."/>
            <person name="Han J.-H."/>
            <person name="Kim S.B."/>
        </authorList>
    </citation>
    <scope>NUCLEOTIDE SEQUENCE [LARGE SCALE GENOMIC DNA]</scope>
    <source>
        <strain evidence="5 6">R1-15</strain>
    </source>
</reference>
<dbReference type="NCBIfam" id="TIGR01730">
    <property type="entry name" value="RND_mfp"/>
    <property type="match status" value="1"/>
</dbReference>
<dbReference type="GO" id="GO:0015562">
    <property type="term" value="F:efflux transmembrane transporter activity"/>
    <property type="evidence" value="ECO:0007669"/>
    <property type="project" value="TreeGrafter"/>
</dbReference>
<comment type="caution">
    <text evidence="5">The sequence shown here is derived from an EMBL/GenBank/DDBJ whole genome shotgun (WGS) entry which is preliminary data.</text>
</comment>
<dbReference type="Pfam" id="PF25973">
    <property type="entry name" value="BSH_CzcB"/>
    <property type="match status" value="1"/>
</dbReference>
<dbReference type="Pfam" id="PF25954">
    <property type="entry name" value="Beta-barrel_RND_2"/>
    <property type="match status" value="1"/>
</dbReference>
<evidence type="ECO:0000259" key="4">
    <source>
        <dbReference type="Pfam" id="PF25989"/>
    </source>
</evidence>
<evidence type="ECO:0000313" key="5">
    <source>
        <dbReference type="EMBL" id="PZF70817.1"/>
    </source>
</evidence>
<dbReference type="AlphaFoldDB" id="A0A2W2B3R4"/>
<dbReference type="InterPro" id="IPR058647">
    <property type="entry name" value="BSH_CzcB-like"/>
</dbReference>
<dbReference type="InterPro" id="IPR058637">
    <property type="entry name" value="YknX-like_C"/>
</dbReference>
<protein>
    <submittedName>
        <fullName evidence="5">Efflux RND transporter periplasmic adaptor subunit</fullName>
    </submittedName>
</protein>
<feature type="domain" description="CzcB-like barrel-sandwich hybrid" evidence="3">
    <location>
        <begin position="89"/>
        <end position="220"/>
    </location>
</feature>
<comment type="similarity">
    <text evidence="1">Belongs to the membrane fusion protein (MFP) (TC 8.A.1) family.</text>
</comment>
<keyword evidence="6" id="KW-1185">Reference proteome</keyword>
<sequence>MHGYDAAPLLNHLHYYPKQSIKKSIFMKHILQISLAGCCIVGLFACNQPEKKEHAADKQKESYKVISLSQQQLNEALQLPGEMEPFQFVQLFPKVSGFVKDVLVDRGTEVHKGQVLIRLEAPELTEHSAAARLKYQAAQAVFLTSKDRYMRLVQTSATQGAVSPYDLSSARSHMIADSVTYQGELSNYYATEDMKQYLVVTAPFDGVITERNVHPGALVGPGAQNGKPMLVLQEQSKLRMMVNVPEQYSMQVKDKDEVSFTVNAMPGKVFSGVISRSSGSLNDKFRSETIEVDVDNSRREFKAGMYAEVSLKAAGSVNAYVLPKAAVVTTTEKKYVVAVENNKARFIDVSEGNQHDGDVEVFGQLKPGEQVVANPSYKIKEGDSMPAAALTMKK</sequence>
<dbReference type="Gene3D" id="1.10.287.470">
    <property type="entry name" value="Helix hairpin bin"/>
    <property type="match status" value="1"/>
</dbReference>
<dbReference type="PANTHER" id="PTHR30469:SF37">
    <property type="entry name" value="RAGD PROTEIN"/>
    <property type="match status" value="1"/>
</dbReference>
<dbReference type="Gene3D" id="2.40.50.100">
    <property type="match status" value="1"/>
</dbReference>
<dbReference type="InterPro" id="IPR006143">
    <property type="entry name" value="RND_pump_MFP"/>
</dbReference>
<organism evidence="5 6">
    <name type="scientific">Taibaiella soli</name>
    <dbReference type="NCBI Taxonomy" id="1649169"/>
    <lineage>
        <taxon>Bacteria</taxon>
        <taxon>Pseudomonadati</taxon>
        <taxon>Bacteroidota</taxon>
        <taxon>Chitinophagia</taxon>
        <taxon>Chitinophagales</taxon>
        <taxon>Chitinophagaceae</taxon>
        <taxon>Taibaiella</taxon>
    </lineage>
</organism>
<dbReference type="EMBL" id="QKTW01000030">
    <property type="protein sequence ID" value="PZF70817.1"/>
    <property type="molecule type" value="Genomic_DNA"/>
</dbReference>
<dbReference type="GO" id="GO:1990281">
    <property type="term" value="C:efflux pump complex"/>
    <property type="evidence" value="ECO:0007669"/>
    <property type="project" value="TreeGrafter"/>
</dbReference>
<evidence type="ECO:0000259" key="2">
    <source>
        <dbReference type="Pfam" id="PF25954"/>
    </source>
</evidence>
<evidence type="ECO:0000259" key="3">
    <source>
        <dbReference type="Pfam" id="PF25973"/>
    </source>
</evidence>
<dbReference type="Proteomes" id="UP000248745">
    <property type="component" value="Unassembled WGS sequence"/>
</dbReference>
<proteinExistence type="inferred from homology"/>